<name>A0ACC2VU27_9TREE</name>
<protein>
    <submittedName>
        <fullName evidence="1">Uncharacterized protein</fullName>
    </submittedName>
</protein>
<proteinExistence type="predicted"/>
<evidence type="ECO:0000313" key="2">
    <source>
        <dbReference type="Proteomes" id="UP001241377"/>
    </source>
</evidence>
<evidence type="ECO:0000313" key="1">
    <source>
        <dbReference type="EMBL" id="KAJ9101942.1"/>
    </source>
</evidence>
<comment type="caution">
    <text evidence="1">The sequence shown here is derived from an EMBL/GenBank/DDBJ whole genome shotgun (WGS) entry which is preliminary data.</text>
</comment>
<dbReference type="EMBL" id="JASBWR010000055">
    <property type="protein sequence ID" value="KAJ9101942.1"/>
    <property type="molecule type" value="Genomic_DNA"/>
</dbReference>
<gene>
    <name evidence="1" type="ORF">QFC19_005023</name>
</gene>
<reference evidence="1" key="1">
    <citation type="submission" date="2023-04" db="EMBL/GenBank/DDBJ databases">
        <title>Draft Genome sequencing of Naganishia species isolated from polar environments using Oxford Nanopore Technology.</title>
        <authorList>
            <person name="Leo P."/>
            <person name="Venkateswaran K."/>
        </authorList>
    </citation>
    <scope>NUCLEOTIDE SEQUENCE</scope>
    <source>
        <strain evidence="1">MNA-CCFEE 5261</strain>
    </source>
</reference>
<accession>A0ACC2VU27</accession>
<organism evidence="1 2">
    <name type="scientific">Naganishia cerealis</name>
    <dbReference type="NCBI Taxonomy" id="610337"/>
    <lineage>
        <taxon>Eukaryota</taxon>
        <taxon>Fungi</taxon>
        <taxon>Dikarya</taxon>
        <taxon>Basidiomycota</taxon>
        <taxon>Agaricomycotina</taxon>
        <taxon>Tremellomycetes</taxon>
        <taxon>Filobasidiales</taxon>
        <taxon>Filobasidiaceae</taxon>
        <taxon>Naganishia</taxon>
    </lineage>
</organism>
<sequence length="284" mass="31868">MTRHPPFEQVQNSRPDFDRDARFTYTKTPQVDWKPGQGLNNLPGAEDFHAATPFREIDVDSLTDKGPLYKMMTWAITPRPVAMVSTMNQDGVTNLAPISYFNEVNHDPPMIMISLVAGSTSNGLKDTANNIHNLKEFCVSIISEPLIEAANYSSINTPEEVDEYSLCGFTKRQSKSVCPPHIAESAFSMECVLAHSYPMYNDSGKHTATAIFGQIKRFHVKEFVLDPEDSGWKLLPEKYRPISRLGGLTYARSTIGYELQRPVWDQVKDTEEVKAALTKSASKM</sequence>
<dbReference type="Proteomes" id="UP001241377">
    <property type="component" value="Unassembled WGS sequence"/>
</dbReference>
<keyword evidence="2" id="KW-1185">Reference proteome</keyword>